<evidence type="ECO:0000313" key="1">
    <source>
        <dbReference type="EMBL" id="WTP53483.1"/>
    </source>
</evidence>
<protein>
    <submittedName>
        <fullName evidence="1">Uncharacterized protein</fullName>
    </submittedName>
</protein>
<dbReference type="EMBL" id="CP108133">
    <property type="protein sequence ID" value="WTP53483.1"/>
    <property type="molecule type" value="Genomic_DNA"/>
</dbReference>
<accession>A0ABZ1JSY2</accession>
<evidence type="ECO:0000313" key="2">
    <source>
        <dbReference type="Proteomes" id="UP001432166"/>
    </source>
</evidence>
<organism evidence="1 2">
    <name type="scientific">Streptomyces tauricus</name>
    <dbReference type="NCBI Taxonomy" id="68274"/>
    <lineage>
        <taxon>Bacteria</taxon>
        <taxon>Bacillati</taxon>
        <taxon>Actinomycetota</taxon>
        <taxon>Actinomycetes</taxon>
        <taxon>Kitasatosporales</taxon>
        <taxon>Streptomycetaceae</taxon>
        <taxon>Streptomyces</taxon>
        <taxon>Streptomyces aurantiacus group</taxon>
    </lineage>
</organism>
<gene>
    <name evidence="1" type="ORF">OG288_37280</name>
</gene>
<dbReference type="RefSeq" id="WP_328939269.1">
    <property type="nucleotide sequence ID" value="NZ_CP108133.1"/>
</dbReference>
<sequence>MNAALSQPRLQHACQSLSSAGLIRLVSEIDDHGPIPPRALARTLTGLSTTQAKQAKQQADTLALLDRSRPGLALTEAGTDLANLYDAAARWARHHNYPDHTSTFTDRIRHVLTLLSEPAENPPQLKDQEAVGLHEVDLLLHEWVGTHQQQQDQRTYGTAA</sequence>
<reference evidence="1" key="1">
    <citation type="submission" date="2022-10" db="EMBL/GenBank/DDBJ databases">
        <title>The complete genomes of actinobacterial strains from the NBC collection.</title>
        <authorList>
            <person name="Joergensen T.S."/>
            <person name="Alvarez Arevalo M."/>
            <person name="Sterndorff E.B."/>
            <person name="Faurdal D."/>
            <person name="Vuksanovic O."/>
            <person name="Mourched A.-S."/>
            <person name="Charusanti P."/>
            <person name="Shaw S."/>
            <person name="Blin K."/>
            <person name="Weber T."/>
        </authorList>
    </citation>
    <scope>NUCLEOTIDE SEQUENCE</scope>
    <source>
        <strain evidence="1">NBC_00189</strain>
    </source>
</reference>
<dbReference type="Proteomes" id="UP001432166">
    <property type="component" value="Chromosome"/>
</dbReference>
<keyword evidence="2" id="KW-1185">Reference proteome</keyword>
<proteinExistence type="predicted"/>
<name>A0ABZ1JSY2_9ACTN</name>